<organism evidence="6 7">
    <name type="scientific">Salipaludibacillus keqinensis</name>
    <dbReference type="NCBI Taxonomy" id="2045207"/>
    <lineage>
        <taxon>Bacteria</taxon>
        <taxon>Bacillati</taxon>
        <taxon>Bacillota</taxon>
        <taxon>Bacilli</taxon>
        <taxon>Bacillales</taxon>
        <taxon>Bacillaceae</taxon>
    </lineage>
</organism>
<dbReference type="CDD" id="cd16344">
    <property type="entry name" value="LMWPAP"/>
    <property type="match status" value="1"/>
</dbReference>
<dbReference type="AlphaFoldDB" id="A0A323TCY9"/>
<feature type="active site" description="Proton donor" evidence="4">
    <location>
        <position position="111"/>
    </location>
</feature>
<feature type="active site" description="Nucleophile" evidence="4">
    <location>
        <position position="8"/>
    </location>
</feature>
<evidence type="ECO:0000259" key="5">
    <source>
        <dbReference type="SMART" id="SM00226"/>
    </source>
</evidence>
<evidence type="ECO:0000256" key="4">
    <source>
        <dbReference type="PIRSR" id="PIRSR617867-1"/>
    </source>
</evidence>
<dbReference type="RefSeq" id="WP_110610038.1">
    <property type="nucleotide sequence ID" value="NZ_PDOD01000003.1"/>
</dbReference>
<evidence type="ECO:0000256" key="3">
    <source>
        <dbReference type="ARBA" id="ARBA00022912"/>
    </source>
</evidence>
<dbReference type="InterPro" id="IPR023485">
    <property type="entry name" value="Ptyr_pPase"/>
</dbReference>
<gene>
    <name evidence="6" type="ORF">CR194_12500</name>
</gene>
<dbReference type="Pfam" id="PF01451">
    <property type="entry name" value="LMWPc"/>
    <property type="match status" value="1"/>
</dbReference>
<dbReference type="InterPro" id="IPR036196">
    <property type="entry name" value="Ptyr_pPase_sf"/>
</dbReference>
<sequence length="219" mass="25404">MEKILFVCTGNTCRSPIAEAIFEHKKQSESFEARSAGVHGMEGMSMSEGSKSVLAKRGIMESHQSKNITDELVNWSDVVLTMTENHKRIVVEQYPELADNVYTLKEFVLNDPDLKKKREDLKYHLAQLELKRATFLTENQAKVEKYNQKKQINKQTELEEELLNQLHPHQAAIDRLEWDLPSLDIRDPFGADHEEYEQTYKEIEAAIDRLLQQLENTTE</sequence>
<protein>
    <recommendedName>
        <fullName evidence="5">Phosphotyrosine protein phosphatase I domain-containing protein</fullName>
    </recommendedName>
</protein>
<evidence type="ECO:0000256" key="2">
    <source>
        <dbReference type="ARBA" id="ARBA00022801"/>
    </source>
</evidence>
<comment type="similarity">
    <text evidence="1">Belongs to the low molecular weight phosphotyrosine protein phosphatase family.</text>
</comment>
<dbReference type="InterPro" id="IPR050438">
    <property type="entry name" value="LMW_PTPase"/>
</dbReference>
<dbReference type="Proteomes" id="UP000248214">
    <property type="component" value="Unassembled WGS sequence"/>
</dbReference>
<dbReference type="SUPFAM" id="SSF52788">
    <property type="entry name" value="Phosphotyrosine protein phosphatases I"/>
    <property type="match status" value="1"/>
</dbReference>
<dbReference type="Gene3D" id="3.40.50.2300">
    <property type="match status" value="1"/>
</dbReference>
<dbReference type="SMART" id="SM00226">
    <property type="entry name" value="LMWPc"/>
    <property type="match status" value="1"/>
</dbReference>
<accession>A0A323TCY9</accession>
<proteinExistence type="inferred from homology"/>
<feature type="domain" description="Phosphotyrosine protein phosphatase I" evidence="5">
    <location>
        <begin position="2"/>
        <end position="138"/>
    </location>
</feature>
<dbReference type="PANTHER" id="PTHR11717:SF31">
    <property type="entry name" value="LOW MOLECULAR WEIGHT PROTEIN-TYROSINE-PHOSPHATASE ETP-RELATED"/>
    <property type="match status" value="1"/>
</dbReference>
<dbReference type="PANTHER" id="PTHR11717">
    <property type="entry name" value="LOW MOLECULAR WEIGHT PROTEIN TYROSINE PHOSPHATASE"/>
    <property type="match status" value="1"/>
</dbReference>
<evidence type="ECO:0000256" key="1">
    <source>
        <dbReference type="ARBA" id="ARBA00011063"/>
    </source>
</evidence>
<feature type="active site" evidence="4">
    <location>
        <position position="14"/>
    </location>
</feature>
<name>A0A323TCY9_9BACI</name>
<evidence type="ECO:0000313" key="7">
    <source>
        <dbReference type="Proteomes" id="UP000248214"/>
    </source>
</evidence>
<comment type="caution">
    <text evidence="6">The sequence shown here is derived from an EMBL/GenBank/DDBJ whole genome shotgun (WGS) entry which is preliminary data.</text>
</comment>
<keyword evidence="2" id="KW-0378">Hydrolase</keyword>
<dbReference type="GO" id="GO:0004725">
    <property type="term" value="F:protein tyrosine phosphatase activity"/>
    <property type="evidence" value="ECO:0007669"/>
    <property type="project" value="InterPro"/>
</dbReference>
<dbReference type="PRINTS" id="PR00719">
    <property type="entry name" value="LMWPTPASE"/>
</dbReference>
<dbReference type="OrthoDB" id="9784339at2"/>
<evidence type="ECO:0000313" key="6">
    <source>
        <dbReference type="EMBL" id="PYZ92486.1"/>
    </source>
</evidence>
<reference evidence="6 7" key="1">
    <citation type="submission" date="2017-10" db="EMBL/GenBank/DDBJ databases">
        <title>Bacillus sp. nov., a halophilic bacterium isolated from a Keqin Lake.</title>
        <authorList>
            <person name="Wang H."/>
        </authorList>
    </citation>
    <scope>NUCLEOTIDE SEQUENCE [LARGE SCALE GENOMIC DNA]</scope>
    <source>
        <strain evidence="6 7">KQ-12</strain>
    </source>
</reference>
<keyword evidence="3" id="KW-0904">Protein phosphatase</keyword>
<dbReference type="EMBL" id="PDOD01000003">
    <property type="protein sequence ID" value="PYZ92486.1"/>
    <property type="molecule type" value="Genomic_DNA"/>
</dbReference>
<dbReference type="InterPro" id="IPR017867">
    <property type="entry name" value="Tyr_phospatase_low_mol_wt"/>
</dbReference>
<keyword evidence="7" id="KW-1185">Reference proteome</keyword>